<reference evidence="3 5" key="1">
    <citation type="journal article" date="2011" name="Nature">
        <title>The Medicago genome provides insight into the evolution of rhizobial symbioses.</title>
        <authorList>
            <person name="Young N.D."/>
            <person name="Debelle F."/>
            <person name="Oldroyd G.E."/>
            <person name="Geurts R."/>
            <person name="Cannon S.B."/>
            <person name="Udvardi M.K."/>
            <person name="Benedito V.A."/>
            <person name="Mayer K.F."/>
            <person name="Gouzy J."/>
            <person name="Schoof H."/>
            <person name="Van de Peer Y."/>
            <person name="Proost S."/>
            <person name="Cook D.R."/>
            <person name="Meyers B.C."/>
            <person name="Spannagl M."/>
            <person name="Cheung F."/>
            <person name="De Mita S."/>
            <person name="Krishnakumar V."/>
            <person name="Gundlach H."/>
            <person name="Zhou S."/>
            <person name="Mudge J."/>
            <person name="Bharti A.K."/>
            <person name="Murray J.D."/>
            <person name="Naoumkina M.A."/>
            <person name="Rosen B."/>
            <person name="Silverstein K.A."/>
            <person name="Tang H."/>
            <person name="Rombauts S."/>
            <person name="Zhao P.X."/>
            <person name="Zhou P."/>
            <person name="Barbe V."/>
            <person name="Bardou P."/>
            <person name="Bechner M."/>
            <person name="Bellec A."/>
            <person name="Berger A."/>
            <person name="Berges H."/>
            <person name="Bidwell S."/>
            <person name="Bisseling T."/>
            <person name="Choisne N."/>
            <person name="Couloux A."/>
            <person name="Denny R."/>
            <person name="Deshpande S."/>
            <person name="Dai X."/>
            <person name="Doyle J.J."/>
            <person name="Dudez A.M."/>
            <person name="Farmer A.D."/>
            <person name="Fouteau S."/>
            <person name="Franken C."/>
            <person name="Gibelin C."/>
            <person name="Gish J."/>
            <person name="Goldstein S."/>
            <person name="Gonzalez A.J."/>
            <person name="Green P.J."/>
            <person name="Hallab A."/>
            <person name="Hartog M."/>
            <person name="Hua A."/>
            <person name="Humphray S.J."/>
            <person name="Jeong D.H."/>
            <person name="Jing Y."/>
            <person name="Jocker A."/>
            <person name="Kenton S.M."/>
            <person name="Kim D.J."/>
            <person name="Klee K."/>
            <person name="Lai H."/>
            <person name="Lang C."/>
            <person name="Lin S."/>
            <person name="Macmil S.L."/>
            <person name="Magdelenat G."/>
            <person name="Matthews L."/>
            <person name="McCorrison J."/>
            <person name="Monaghan E.L."/>
            <person name="Mun J.H."/>
            <person name="Najar F.Z."/>
            <person name="Nicholson C."/>
            <person name="Noirot C."/>
            <person name="O'Bleness M."/>
            <person name="Paule C.R."/>
            <person name="Poulain J."/>
            <person name="Prion F."/>
            <person name="Qin B."/>
            <person name="Qu C."/>
            <person name="Retzel E.F."/>
            <person name="Riddle C."/>
            <person name="Sallet E."/>
            <person name="Samain S."/>
            <person name="Samson N."/>
            <person name="Sanders I."/>
            <person name="Saurat O."/>
            <person name="Scarpelli C."/>
            <person name="Schiex T."/>
            <person name="Segurens B."/>
            <person name="Severin A.J."/>
            <person name="Sherrier D.J."/>
            <person name="Shi R."/>
            <person name="Sims S."/>
            <person name="Singer S.R."/>
            <person name="Sinharoy S."/>
            <person name="Sterck L."/>
            <person name="Viollet A."/>
            <person name="Wang B.B."/>
            <person name="Wang K."/>
            <person name="Wang M."/>
            <person name="Wang X."/>
            <person name="Warfsmann J."/>
            <person name="Weissenbach J."/>
            <person name="White D.D."/>
            <person name="White J.D."/>
            <person name="Wiley G.B."/>
            <person name="Wincker P."/>
            <person name="Xing Y."/>
            <person name="Yang L."/>
            <person name="Yao Z."/>
            <person name="Ying F."/>
            <person name="Zhai J."/>
            <person name="Zhou L."/>
            <person name="Zuber A."/>
            <person name="Denarie J."/>
            <person name="Dixon R.A."/>
            <person name="May G.D."/>
            <person name="Schwartz D.C."/>
            <person name="Rogers J."/>
            <person name="Quetier F."/>
            <person name="Town C.D."/>
            <person name="Roe B.A."/>
        </authorList>
    </citation>
    <scope>NUCLEOTIDE SEQUENCE [LARGE SCALE GENOMIC DNA]</scope>
    <source>
        <strain evidence="3">A17</strain>
        <strain evidence="4 5">cv. Jemalong A17</strain>
    </source>
</reference>
<feature type="transmembrane region" description="Helical" evidence="2">
    <location>
        <begin position="12"/>
        <end position="29"/>
    </location>
</feature>
<reference evidence="3 5" key="2">
    <citation type="journal article" date="2014" name="BMC Genomics">
        <title>An improved genome release (version Mt4.0) for the model legume Medicago truncatula.</title>
        <authorList>
            <person name="Tang H."/>
            <person name="Krishnakumar V."/>
            <person name="Bidwell S."/>
            <person name="Rosen B."/>
            <person name="Chan A."/>
            <person name="Zhou S."/>
            <person name="Gentzbittel L."/>
            <person name="Childs K.L."/>
            <person name="Yandell M."/>
            <person name="Gundlach H."/>
            <person name="Mayer K.F."/>
            <person name="Schwartz D.C."/>
            <person name="Town C.D."/>
        </authorList>
    </citation>
    <scope>GENOME REANNOTATION</scope>
    <source>
        <strain evidence="4 5">cv. Jemalong A17</strain>
    </source>
</reference>
<keyword evidence="2" id="KW-0472">Membrane</keyword>
<gene>
    <name evidence="4" type="primary">11414732</name>
    <name evidence="3" type="ordered locus">MTR_5g038590</name>
</gene>
<feature type="region of interest" description="Disordered" evidence="1">
    <location>
        <begin position="43"/>
        <end position="92"/>
    </location>
</feature>
<dbReference type="Proteomes" id="UP000002051">
    <property type="component" value="Chromosome 5"/>
</dbReference>
<evidence type="ECO:0000313" key="5">
    <source>
        <dbReference type="Proteomes" id="UP000002051"/>
    </source>
</evidence>
<proteinExistence type="predicted"/>
<feature type="compositionally biased region" description="Acidic residues" evidence="1">
    <location>
        <begin position="51"/>
        <end position="64"/>
    </location>
</feature>
<dbReference type="AlphaFoldDB" id="G7KB22"/>
<accession>G7KB22</accession>
<keyword evidence="2 3" id="KW-0812">Transmembrane</keyword>
<dbReference type="KEGG" id="mtr:11414732"/>
<keyword evidence="5" id="KW-1185">Reference proteome</keyword>
<dbReference type="PaxDb" id="3880-AES96563"/>
<evidence type="ECO:0000313" key="4">
    <source>
        <dbReference type="EnsemblPlants" id="AES96563"/>
    </source>
</evidence>
<evidence type="ECO:0000256" key="1">
    <source>
        <dbReference type="SAM" id="MobiDB-lite"/>
    </source>
</evidence>
<evidence type="ECO:0000313" key="3">
    <source>
        <dbReference type="EMBL" id="AES96563.1"/>
    </source>
</evidence>
<name>G7KB22_MEDTR</name>
<reference evidence="4" key="3">
    <citation type="submission" date="2015-04" db="UniProtKB">
        <authorList>
            <consortium name="EnsemblPlants"/>
        </authorList>
    </citation>
    <scope>IDENTIFICATION</scope>
    <source>
        <strain evidence="4">cv. Jemalong A17</strain>
    </source>
</reference>
<dbReference type="EMBL" id="CM001221">
    <property type="protein sequence ID" value="AES96563.1"/>
    <property type="molecule type" value="Genomic_DNA"/>
</dbReference>
<keyword evidence="2" id="KW-1133">Transmembrane helix</keyword>
<organism evidence="3 5">
    <name type="scientific">Medicago truncatula</name>
    <name type="common">Barrel medic</name>
    <name type="synonym">Medicago tribuloides</name>
    <dbReference type="NCBI Taxonomy" id="3880"/>
    <lineage>
        <taxon>Eukaryota</taxon>
        <taxon>Viridiplantae</taxon>
        <taxon>Streptophyta</taxon>
        <taxon>Embryophyta</taxon>
        <taxon>Tracheophyta</taxon>
        <taxon>Spermatophyta</taxon>
        <taxon>Magnoliopsida</taxon>
        <taxon>eudicotyledons</taxon>
        <taxon>Gunneridae</taxon>
        <taxon>Pentapetalae</taxon>
        <taxon>rosids</taxon>
        <taxon>fabids</taxon>
        <taxon>Fabales</taxon>
        <taxon>Fabaceae</taxon>
        <taxon>Papilionoideae</taxon>
        <taxon>50 kb inversion clade</taxon>
        <taxon>NPAAA clade</taxon>
        <taxon>Hologalegina</taxon>
        <taxon>IRL clade</taxon>
        <taxon>Trifolieae</taxon>
        <taxon>Medicago</taxon>
    </lineage>
</organism>
<dbReference type="HOGENOM" id="CLU_1328112_0_0_1"/>
<sequence length="207" mass="22366">MTISGAKISELVIVNGIGIVVILYCYGTFSNVIRHLQFQLNGSPKSVDQAEGGEEEEEEEDADSTDAKLPLKGSMNSGDPPKGEDTDSTDAQVSGVQSVIAMSNSQQKVKRLDNTNHSTRVIKNPVHELMPEKRGKIQKAEIRLRAGGGHSRAEDADSADAQINTNRSTLIIKRPGHGIDLMSEIRGKMQKLKDNILAGGGQSSVMW</sequence>
<protein>
    <submittedName>
        <fullName evidence="3">Transmembrane protein, putative</fullName>
    </submittedName>
</protein>
<evidence type="ECO:0000256" key="2">
    <source>
        <dbReference type="SAM" id="Phobius"/>
    </source>
</evidence>
<dbReference type="EnsemblPlants" id="AES96563">
    <property type="protein sequence ID" value="AES96563"/>
    <property type="gene ID" value="MTR_5g038590"/>
</dbReference>